<proteinExistence type="predicted"/>
<evidence type="ECO:0000256" key="4">
    <source>
        <dbReference type="ARBA" id="ARBA00023163"/>
    </source>
</evidence>
<dbReference type="SUPFAM" id="SSF46689">
    <property type="entry name" value="Homeodomain-like"/>
    <property type="match status" value="1"/>
</dbReference>
<evidence type="ECO:0000256" key="2">
    <source>
        <dbReference type="ARBA" id="ARBA00023015"/>
    </source>
</evidence>
<evidence type="ECO:0000256" key="5">
    <source>
        <dbReference type="PROSITE-ProRule" id="PRU00335"/>
    </source>
</evidence>
<evidence type="ECO:0000256" key="1">
    <source>
        <dbReference type="ARBA" id="ARBA00022491"/>
    </source>
</evidence>
<evidence type="ECO:0000313" key="8">
    <source>
        <dbReference type="EMBL" id="MEW9267193.1"/>
    </source>
</evidence>
<dbReference type="SUPFAM" id="SSF48498">
    <property type="entry name" value="Tetracyclin repressor-like, C-terminal domain"/>
    <property type="match status" value="1"/>
</dbReference>
<feature type="region of interest" description="Disordered" evidence="6">
    <location>
        <begin position="72"/>
        <end position="93"/>
    </location>
</feature>
<dbReference type="RefSeq" id="WP_367640430.1">
    <property type="nucleotide sequence ID" value="NZ_JBFNQN010000016.1"/>
</dbReference>
<protein>
    <submittedName>
        <fullName evidence="8">TetR family transcriptional regulator C-terminal domain-containing protein</fullName>
    </submittedName>
</protein>
<keyword evidence="3 5" id="KW-0238">DNA-binding</keyword>
<dbReference type="Proteomes" id="UP001555826">
    <property type="component" value="Unassembled WGS sequence"/>
</dbReference>
<keyword evidence="1" id="KW-0678">Repressor</keyword>
<keyword evidence="2" id="KW-0805">Transcription regulation</keyword>
<name>A0ABV3PC17_9ACTN</name>
<comment type="caution">
    <text evidence="8">The sequence shown here is derived from an EMBL/GenBank/DDBJ whole genome shotgun (WGS) entry which is preliminary data.</text>
</comment>
<dbReference type="Pfam" id="PF13977">
    <property type="entry name" value="TetR_C_6"/>
    <property type="match status" value="1"/>
</dbReference>
<dbReference type="InterPro" id="IPR001647">
    <property type="entry name" value="HTH_TetR"/>
</dbReference>
<gene>
    <name evidence="8" type="ORF">AB1207_20770</name>
</gene>
<dbReference type="PANTHER" id="PTHR30055:SF226">
    <property type="entry name" value="HTH-TYPE TRANSCRIPTIONAL REGULATOR PKSA"/>
    <property type="match status" value="1"/>
</dbReference>
<evidence type="ECO:0000313" key="9">
    <source>
        <dbReference type="Proteomes" id="UP001555826"/>
    </source>
</evidence>
<dbReference type="PROSITE" id="PS50977">
    <property type="entry name" value="HTH_TETR_2"/>
    <property type="match status" value="1"/>
</dbReference>
<feature type="domain" description="HTH tetR-type" evidence="7">
    <location>
        <begin position="8"/>
        <end position="68"/>
    </location>
</feature>
<dbReference type="InterPro" id="IPR009057">
    <property type="entry name" value="Homeodomain-like_sf"/>
</dbReference>
<accession>A0ABV3PC17</accession>
<organism evidence="8 9">
    <name type="scientific">Kineococcus endophyticus</name>
    <dbReference type="NCBI Taxonomy" id="1181883"/>
    <lineage>
        <taxon>Bacteria</taxon>
        <taxon>Bacillati</taxon>
        <taxon>Actinomycetota</taxon>
        <taxon>Actinomycetes</taxon>
        <taxon>Kineosporiales</taxon>
        <taxon>Kineosporiaceae</taxon>
        <taxon>Kineococcus</taxon>
    </lineage>
</organism>
<keyword evidence="4" id="KW-0804">Transcription</keyword>
<feature type="DNA-binding region" description="H-T-H motif" evidence="5">
    <location>
        <begin position="31"/>
        <end position="50"/>
    </location>
</feature>
<dbReference type="EMBL" id="JBFNQN010000016">
    <property type="protein sequence ID" value="MEW9267193.1"/>
    <property type="molecule type" value="Genomic_DNA"/>
</dbReference>
<dbReference type="Gene3D" id="1.10.357.10">
    <property type="entry name" value="Tetracycline Repressor, domain 2"/>
    <property type="match status" value="1"/>
</dbReference>
<dbReference type="InterPro" id="IPR036271">
    <property type="entry name" value="Tet_transcr_reg_TetR-rel_C_sf"/>
</dbReference>
<evidence type="ECO:0000259" key="7">
    <source>
        <dbReference type="PROSITE" id="PS50977"/>
    </source>
</evidence>
<dbReference type="Pfam" id="PF00440">
    <property type="entry name" value="TetR_N"/>
    <property type="match status" value="1"/>
</dbReference>
<reference evidence="8 9" key="1">
    <citation type="submission" date="2024-07" db="EMBL/GenBank/DDBJ databases">
        <authorList>
            <person name="Thanompreechachai J."/>
            <person name="Duangmal K."/>
        </authorList>
    </citation>
    <scope>NUCLEOTIDE SEQUENCE [LARGE SCALE GENOMIC DNA]</scope>
    <source>
        <strain evidence="8 9">KCTC 19886</strain>
    </source>
</reference>
<dbReference type="InterPro" id="IPR050109">
    <property type="entry name" value="HTH-type_TetR-like_transc_reg"/>
</dbReference>
<evidence type="ECO:0000256" key="3">
    <source>
        <dbReference type="ARBA" id="ARBA00023125"/>
    </source>
</evidence>
<dbReference type="PANTHER" id="PTHR30055">
    <property type="entry name" value="HTH-TYPE TRANSCRIPTIONAL REGULATOR RUTR"/>
    <property type="match status" value="1"/>
</dbReference>
<sequence length="211" mass="22043">MPRHTEPGTQKATITDAVGRLIARGGLESVSLRAAATEAGVSMGQVQHYFATKDDMLLDTLRRSYAAMERHVHEQLSAGQQTPSEEGSAEDDVSERDVLVAVLDQLLAPDRDTQNAIRIGTAFAVRARQDARVAAVLTDGDADIVALATSVIAEGVAAGRVAASVDPELAARGLFALATGLGGQVALYGASSADAREVLHHHLALVAPTDE</sequence>
<dbReference type="InterPro" id="IPR039538">
    <property type="entry name" value="BetI_C"/>
</dbReference>
<evidence type="ECO:0000256" key="6">
    <source>
        <dbReference type="SAM" id="MobiDB-lite"/>
    </source>
</evidence>
<keyword evidence="9" id="KW-1185">Reference proteome</keyword>